<dbReference type="KEGG" id="tcr:511095.5"/>
<proteinExistence type="predicted"/>
<dbReference type="EMBL" id="AAHK01003076">
    <property type="protein sequence ID" value="EAN81729.1"/>
    <property type="molecule type" value="Genomic_DNA"/>
</dbReference>
<dbReference type="RefSeq" id="XP_803175.1">
    <property type="nucleotide sequence ID" value="XM_798082.1"/>
</dbReference>
<dbReference type="GeneID" id="3532752"/>
<evidence type="ECO:0000313" key="3">
    <source>
        <dbReference type="Proteomes" id="UP000002296"/>
    </source>
</evidence>
<keyword evidence="3" id="KW-1185">Reference proteome</keyword>
<comment type="caution">
    <text evidence="2">The sequence shown here is derived from an EMBL/GenBank/DDBJ whole genome shotgun (WGS) entry which is preliminary data.</text>
</comment>
<reference evidence="2 3" key="1">
    <citation type="journal article" date="2005" name="Science">
        <title>The genome sequence of Trypanosoma cruzi, etiologic agent of Chagas disease.</title>
        <authorList>
            <person name="El-Sayed N.M."/>
            <person name="Myler P.J."/>
            <person name="Bartholomeu D.C."/>
            <person name="Nilsson D."/>
            <person name="Aggarwal G."/>
            <person name="Tran A.N."/>
            <person name="Ghedin E."/>
            <person name="Worthey E.A."/>
            <person name="Delcher A.L."/>
            <person name="Blandin G."/>
            <person name="Westenberger S.J."/>
            <person name="Caler E."/>
            <person name="Cerqueira G.C."/>
            <person name="Branche C."/>
            <person name="Haas B."/>
            <person name="Anupama A."/>
            <person name="Arner E."/>
            <person name="Aslund L."/>
            <person name="Attipoe P."/>
            <person name="Bontempi E."/>
            <person name="Bringaud F."/>
            <person name="Burton P."/>
            <person name="Cadag E."/>
            <person name="Campbell D.A."/>
            <person name="Carrington M."/>
            <person name="Crabtree J."/>
            <person name="Darban H."/>
            <person name="da Silveira J.F."/>
            <person name="de Jong P."/>
            <person name="Edwards K."/>
            <person name="Englund P.T."/>
            <person name="Fazelina G."/>
            <person name="Feldblyum T."/>
            <person name="Ferella M."/>
            <person name="Frasch A.C."/>
            <person name="Gull K."/>
            <person name="Horn D."/>
            <person name="Hou L."/>
            <person name="Huang Y."/>
            <person name="Kindlund E."/>
            <person name="Klingbeil M."/>
            <person name="Kluge S."/>
            <person name="Koo H."/>
            <person name="Lacerda D."/>
            <person name="Levin M.J."/>
            <person name="Lorenzi H."/>
            <person name="Louie T."/>
            <person name="Machado C.R."/>
            <person name="McCulloch R."/>
            <person name="McKenna A."/>
            <person name="Mizuno Y."/>
            <person name="Mottram J.C."/>
            <person name="Nelson S."/>
            <person name="Ochaya S."/>
            <person name="Osoegawa K."/>
            <person name="Pai G."/>
            <person name="Parsons M."/>
            <person name="Pentony M."/>
            <person name="Pettersson U."/>
            <person name="Pop M."/>
            <person name="Ramirez J.L."/>
            <person name="Rinta J."/>
            <person name="Robertson L."/>
            <person name="Salzberg S.L."/>
            <person name="Sanchez D.O."/>
            <person name="Seyler A."/>
            <person name="Sharma R."/>
            <person name="Shetty J."/>
            <person name="Simpson A.J."/>
            <person name="Sisk E."/>
            <person name="Tammi M.T."/>
            <person name="Tarleton R."/>
            <person name="Teixeira S."/>
            <person name="Van Aken S."/>
            <person name="Vogt C."/>
            <person name="Ward P.N."/>
            <person name="Wickstead B."/>
            <person name="Wortman J."/>
            <person name="White O."/>
            <person name="Fraser C.M."/>
            <person name="Stuart K.D."/>
            <person name="Andersson B."/>
        </authorList>
    </citation>
    <scope>NUCLEOTIDE SEQUENCE [LARGE SCALE GENOMIC DNA]</scope>
    <source>
        <strain evidence="2 3">CL Brener</strain>
    </source>
</reference>
<keyword evidence="1" id="KW-0732">Signal</keyword>
<feature type="signal peptide" evidence="1">
    <location>
        <begin position="1"/>
        <end position="26"/>
    </location>
</feature>
<dbReference type="Proteomes" id="UP000002296">
    <property type="component" value="Unassembled WGS sequence"/>
</dbReference>
<evidence type="ECO:0000313" key="2">
    <source>
        <dbReference type="EMBL" id="EAN81729.1"/>
    </source>
</evidence>
<name>Q4CN77_TRYCC</name>
<accession>Q4CN77</accession>
<feature type="chain" id="PRO_5004235967" evidence="1">
    <location>
        <begin position="27"/>
        <end position="61"/>
    </location>
</feature>
<dbReference type="VEuPathDB" id="TriTrypDB:TcCLB.511095.5"/>
<dbReference type="InParanoid" id="Q4CN77"/>
<protein>
    <submittedName>
        <fullName evidence="2">Mucin-associated surface protein (MASP), putative</fullName>
    </submittedName>
</protein>
<organism evidence="2 3">
    <name type="scientific">Trypanosoma cruzi (strain CL Brener)</name>
    <dbReference type="NCBI Taxonomy" id="353153"/>
    <lineage>
        <taxon>Eukaryota</taxon>
        <taxon>Discoba</taxon>
        <taxon>Euglenozoa</taxon>
        <taxon>Kinetoplastea</taxon>
        <taxon>Metakinetoplastina</taxon>
        <taxon>Trypanosomatida</taxon>
        <taxon>Trypanosomatidae</taxon>
        <taxon>Trypanosoma</taxon>
        <taxon>Schizotrypanum</taxon>
    </lineage>
</organism>
<gene>
    <name evidence="2" type="ORF">Tc00.1047053511095.5</name>
</gene>
<dbReference type="PaxDb" id="353153-Q4CN77"/>
<dbReference type="AlphaFoldDB" id="Q4CN77"/>
<sequence>MAMMTGRVLLVCVLCVLWCAAGFGHASDEYGSEGGGDVLTRTNNGGGDGVSLNAECGLLST</sequence>
<evidence type="ECO:0000256" key="1">
    <source>
        <dbReference type="SAM" id="SignalP"/>
    </source>
</evidence>